<evidence type="ECO:0000313" key="1">
    <source>
        <dbReference type="EMBL" id="BAF00824.1"/>
    </source>
</evidence>
<sequence length="79" mass="8659">MTHLRTPCPHLGAVFNRSLDNISLILAVIASEAAKTHFSPSKSCFLTDTIPGAIQLPKYVCGIGCVYLRRFLQSTLIIK</sequence>
<name>Q0WPX5_ARATH</name>
<reference evidence="1" key="1">
    <citation type="submission" date="2006-07" db="EMBL/GenBank/DDBJ databases">
        <title>Large-scale analysis of RIKEN Arabidopsis full-length (RAFL) cDNAs.</title>
        <authorList>
            <person name="Totoki Y."/>
            <person name="Seki M."/>
            <person name="Ishida J."/>
            <person name="Nakajima M."/>
            <person name="Enju A."/>
            <person name="Morosawa T."/>
            <person name="Kamiya A."/>
            <person name="Narusaka M."/>
            <person name="Shin-i T."/>
            <person name="Nakagawa M."/>
            <person name="Sakamoto N."/>
            <person name="Oishi K."/>
            <person name="Kohara Y."/>
            <person name="Kobayashi M."/>
            <person name="Toyoda A."/>
            <person name="Sakaki Y."/>
            <person name="Sakurai T."/>
            <person name="Iida K."/>
            <person name="Akiyama K."/>
            <person name="Satou M."/>
            <person name="Toyoda T."/>
            <person name="Konagaya A."/>
            <person name="Carninci P."/>
            <person name="Kawai J."/>
            <person name="Hayashizaki Y."/>
            <person name="Shinozaki K."/>
        </authorList>
    </citation>
    <scope>NUCLEOTIDE SEQUENCE</scope>
</reference>
<dbReference type="AlphaFoldDB" id="Q0WPX5"/>
<proteinExistence type="evidence at transcript level"/>
<accession>Q0WPX5</accession>
<dbReference type="EMBL" id="AK228935">
    <property type="protein sequence ID" value="BAF00824.1"/>
    <property type="molecule type" value="mRNA"/>
</dbReference>
<organism evidence="1">
    <name type="scientific">Arabidopsis thaliana</name>
    <name type="common">Mouse-ear cress</name>
    <dbReference type="NCBI Taxonomy" id="3702"/>
    <lineage>
        <taxon>Eukaryota</taxon>
        <taxon>Viridiplantae</taxon>
        <taxon>Streptophyta</taxon>
        <taxon>Embryophyta</taxon>
        <taxon>Tracheophyta</taxon>
        <taxon>Spermatophyta</taxon>
        <taxon>Magnoliopsida</taxon>
        <taxon>eudicotyledons</taxon>
        <taxon>Gunneridae</taxon>
        <taxon>Pentapetalae</taxon>
        <taxon>rosids</taxon>
        <taxon>malvids</taxon>
        <taxon>Brassicales</taxon>
        <taxon>Brassicaceae</taxon>
        <taxon>Camelineae</taxon>
        <taxon>Arabidopsis</taxon>
    </lineage>
</organism>
<protein>
    <submittedName>
        <fullName evidence="1">Uncharacterized protein</fullName>
    </submittedName>
</protein>